<dbReference type="PROSITE" id="PS51257">
    <property type="entry name" value="PROKAR_LIPOPROTEIN"/>
    <property type="match status" value="1"/>
</dbReference>
<protein>
    <recommendedName>
        <fullName evidence="4">DUF4292 domain-containing protein</fullName>
    </recommendedName>
</protein>
<comment type="caution">
    <text evidence="2">The sequence shown here is derived from an EMBL/GenBank/DDBJ whole genome shotgun (WGS) entry which is preliminary data.</text>
</comment>
<keyword evidence="3" id="KW-1185">Reference proteome</keyword>
<accession>A0ABV6BN92</accession>
<sequence>MIRKTTQILSAVIVLLLMASCTSTNERIMKFVKDYNDSASNFSNQVISSTNAKAFLQEKKIEITMETTVEQNEDNKSLYGKIFPSLLKETIIKDRHTKKLIEEGVVFQINFLALDHSSLASFKIDKKEMEELLKNKENITDVPLEALSEPSAKLQQALAVMNKNMPIKNSDGTRVLKIYSTENNQLVYKMEVPEEMAVVLKNKDSNPLIKESLLRNTELKKIIGFVKGFGVTNIKYEYYDAEGNELNSFVLTEKDLSKL</sequence>
<reference evidence="2 3" key="1">
    <citation type="submission" date="2024-09" db="EMBL/GenBank/DDBJ databases">
        <authorList>
            <person name="Sun Q."/>
            <person name="Mori K."/>
        </authorList>
    </citation>
    <scope>NUCLEOTIDE SEQUENCE [LARGE SCALE GENOMIC DNA]</scope>
    <source>
        <strain evidence="2 3">CGMCC 1.12926</strain>
    </source>
</reference>
<keyword evidence="1" id="KW-0732">Signal</keyword>
<evidence type="ECO:0000313" key="3">
    <source>
        <dbReference type="Proteomes" id="UP001589734"/>
    </source>
</evidence>
<dbReference type="EMBL" id="JBHLYW010000007">
    <property type="protein sequence ID" value="MFC0076912.1"/>
    <property type="molecule type" value="Genomic_DNA"/>
</dbReference>
<gene>
    <name evidence="2" type="ORF">ACFFLS_07660</name>
</gene>
<feature type="signal peptide" evidence="1">
    <location>
        <begin position="1"/>
        <end position="26"/>
    </location>
</feature>
<evidence type="ECO:0000313" key="2">
    <source>
        <dbReference type="EMBL" id="MFC0076912.1"/>
    </source>
</evidence>
<dbReference type="Proteomes" id="UP001589734">
    <property type="component" value="Unassembled WGS sequence"/>
</dbReference>
<organism evidence="2 3">
    <name type="scientific">Flavobacterium procerum</name>
    <dbReference type="NCBI Taxonomy" id="1455569"/>
    <lineage>
        <taxon>Bacteria</taxon>
        <taxon>Pseudomonadati</taxon>
        <taxon>Bacteroidota</taxon>
        <taxon>Flavobacteriia</taxon>
        <taxon>Flavobacteriales</taxon>
        <taxon>Flavobacteriaceae</taxon>
        <taxon>Flavobacterium</taxon>
    </lineage>
</organism>
<dbReference type="RefSeq" id="WP_379685941.1">
    <property type="nucleotide sequence ID" value="NZ_JBHLYW010000007.1"/>
</dbReference>
<feature type="chain" id="PRO_5045297046" description="DUF4292 domain-containing protein" evidence="1">
    <location>
        <begin position="27"/>
        <end position="259"/>
    </location>
</feature>
<evidence type="ECO:0000256" key="1">
    <source>
        <dbReference type="SAM" id="SignalP"/>
    </source>
</evidence>
<evidence type="ECO:0008006" key="4">
    <source>
        <dbReference type="Google" id="ProtNLM"/>
    </source>
</evidence>
<proteinExistence type="predicted"/>
<name>A0ABV6BN92_9FLAO</name>